<dbReference type="InterPro" id="IPR036375">
    <property type="entry name" value="Hemopexin-like_dom_sf"/>
</dbReference>
<gene>
    <name evidence="2" type="primary">LOC130463233</name>
</gene>
<evidence type="ECO:0000313" key="2">
    <source>
        <dbReference type="RefSeq" id="XP_056688283.1"/>
    </source>
</evidence>
<dbReference type="RefSeq" id="XP_056688283.1">
    <property type="nucleotide sequence ID" value="XM_056832305.1"/>
</dbReference>
<reference evidence="2" key="2">
    <citation type="submission" date="2025-08" db="UniProtKB">
        <authorList>
            <consortium name="RefSeq"/>
        </authorList>
    </citation>
    <scope>IDENTIFICATION</scope>
    <source>
        <tissue evidence="2">Leaf</tissue>
    </source>
</reference>
<dbReference type="Gene3D" id="2.110.10.10">
    <property type="entry name" value="Hemopexin-like domain"/>
    <property type="match status" value="1"/>
</dbReference>
<keyword evidence="1" id="KW-1185">Reference proteome</keyword>
<dbReference type="Proteomes" id="UP000813463">
    <property type="component" value="Chromosome 6"/>
</dbReference>
<proteinExistence type="predicted"/>
<sequence>MFPFLKGSEFENGIFAAFNSTIPYVAYLFSWGDQYARINYSDNGHYSGTNNISILFCLTCTITQGFPCLKGTIFEKGIDACFASHIPNQVYLFKHDSYAFIYTLYPEYDRG</sequence>
<evidence type="ECO:0000313" key="1">
    <source>
        <dbReference type="Proteomes" id="UP000813463"/>
    </source>
</evidence>
<accession>A0ABM3QY72</accession>
<dbReference type="GeneID" id="130463233"/>
<protein>
    <submittedName>
        <fullName evidence="2">Albumin-2-like</fullName>
    </submittedName>
</protein>
<reference evidence="1" key="1">
    <citation type="journal article" date="2021" name="Nat. Commun.">
        <title>Genomic analyses provide insights into spinach domestication and the genetic basis of agronomic traits.</title>
        <authorList>
            <person name="Cai X."/>
            <person name="Sun X."/>
            <person name="Xu C."/>
            <person name="Sun H."/>
            <person name="Wang X."/>
            <person name="Ge C."/>
            <person name="Zhang Z."/>
            <person name="Wang Q."/>
            <person name="Fei Z."/>
            <person name="Jiao C."/>
            <person name="Wang Q."/>
        </authorList>
    </citation>
    <scope>NUCLEOTIDE SEQUENCE [LARGE SCALE GENOMIC DNA]</scope>
    <source>
        <strain evidence="1">cv. Varoflay</strain>
    </source>
</reference>
<organism evidence="1 2">
    <name type="scientific">Spinacia oleracea</name>
    <name type="common">Spinach</name>
    <dbReference type="NCBI Taxonomy" id="3562"/>
    <lineage>
        <taxon>Eukaryota</taxon>
        <taxon>Viridiplantae</taxon>
        <taxon>Streptophyta</taxon>
        <taxon>Embryophyta</taxon>
        <taxon>Tracheophyta</taxon>
        <taxon>Spermatophyta</taxon>
        <taxon>Magnoliopsida</taxon>
        <taxon>eudicotyledons</taxon>
        <taxon>Gunneridae</taxon>
        <taxon>Pentapetalae</taxon>
        <taxon>Caryophyllales</taxon>
        <taxon>Chenopodiaceae</taxon>
        <taxon>Chenopodioideae</taxon>
        <taxon>Anserineae</taxon>
        <taxon>Spinacia</taxon>
    </lineage>
</organism>
<name>A0ABM3QY72_SPIOL</name>
<dbReference type="SUPFAM" id="SSF50923">
    <property type="entry name" value="Hemopexin-like domain"/>
    <property type="match status" value="1"/>
</dbReference>